<evidence type="ECO:0000313" key="2">
    <source>
        <dbReference type="Proteomes" id="UP001222683"/>
    </source>
</evidence>
<dbReference type="Proteomes" id="UP001222683">
    <property type="component" value="Chromosome"/>
</dbReference>
<dbReference type="AlphaFoldDB" id="A0AAQ2XKA3"/>
<name>A0AAQ2XKA3_9LACO</name>
<accession>A0AAQ2XKA3</accession>
<evidence type="ECO:0000313" key="1">
    <source>
        <dbReference type="EMBL" id="WDC82416.1"/>
    </source>
</evidence>
<dbReference type="EMBL" id="CP117692">
    <property type="protein sequence ID" value="WDC82416.1"/>
    <property type="molecule type" value="Genomic_DNA"/>
</dbReference>
<proteinExistence type="predicted"/>
<sequence length="50" mass="5676">MESGLLSFNGYRKSDEKIKKQLTIGDNGIKLTYIKTNGKHDEEQSRFADA</sequence>
<reference evidence="1" key="1">
    <citation type="submission" date="2023-02" db="EMBL/GenBank/DDBJ databases">
        <title>Complete genome sequence of Lactobacillus ruminis CACC888 isolated from Pig feces.</title>
        <authorList>
            <person name="Park S."/>
            <person name="Park M.A."/>
            <person name="Kim D.-H."/>
            <person name="Kim Y."/>
        </authorList>
    </citation>
    <scope>NUCLEOTIDE SEQUENCE</scope>
    <source>
        <strain evidence="1">CACC888</strain>
    </source>
</reference>
<gene>
    <name evidence="1" type="ORF">PSR59_01905</name>
</gene>
<organism evidence="1 2">
    <name type="scientific">Ligilactobacillus ruminis</name>
    <dbReference type="NCBI Taxonomy" id="1623"/>
    <lineage>
        <taxon>Bacteria</taxon>
        <taxon>Bacillati</taxon>
        <taxon>Bacillota</taxon>
        <taxon>Bacilli</taxon>
        <taxon>Lactobacillales</taxon>
        <taxon>Lactobacillaceae</taxon>
        <taxon>Ligilactobacillus</taxon>
    </lineage>
</organism>
<dbReference type="RefSeq" id="WP_273745226.1">
    <property type="nucleotide sequence ID" value="NZ_CP117687.1"/>
</dbReference>
<protein>
    <submittedName>
        <fullName evidence="1">Uncharacterized protein</fullName>
    </submittedName>
</protein>